<reference evidence="3 4" key="1">
    <citation type="journal article" date="2014" name="Proc. Natl. Acad. Sci. U.S.A.">
        <title>Functional characterization of flavobacteria rhodopsins reveals a unique class of light-driven chloride pump in bacteria.</title>
        <authorList>
            <person name="Yoshizawa S."/>
            <person name="Kumagai Y."/>
            <person name="Kim H."/>
            <person name="Ogura Y."/>
            <person name="Hayashi T."/>
            <person name="Iwasaki W."/>
            <person name="DeLong E.F."/>
            <person name="Kogure K."/>
        </authorList>
    </citation>
    <scope>NUCLEOTIDE SEQUENCE [LARGE SCALE GENOMIC DNA]</scope>
    <source>
        <strain evidence="3 4">S1-08</strain>
    </source>
</reference>
<evidence type="ECO:0000313" key="4">
    <source>
        <dbReference type="Proteomes" id="UP000031760"/>
    </source>
</evidence>
<feature type="domain" description="DUF4126" evidence="2">
    <location>
        <begin position="1"/>
        <end position="165"/>
    </location>
</feature>
<evidence type="ECO:0000259" key="2">
    <source>
        <dbReference type="Pfam" id="PF13548"/>
    </source>
</evidence>
<dbReference type="EMBL" id="AP014548">
    <property type="protein sequence ID" value="BAO56662.1"/>
    <property type="molecule type" value="Genomic_DNA"/>
</dbReference>
<dbReference type="AlphaFoldDB" id="W8VXX0"/>
<keyword evidence="1" id="KW-0472">Membrane</keyword>
<keyword evidence="1" id="KW-1133">Transmembrane helix</keyword>
<keyword evidence="1" id="KW-0812">Transmembrane</keyword>
<dbReference type="InterPro" id="IPR025196">
    <property type="entry name" value="DUF4126"/>
</dbReference>
<protein>
    <recommendedName>
        <fullName evidence="2">DUF4126 domain-containing protein</fullName>
    </recommendedName>
</protein>
<sequence length="190" mass="20094">MGLAASAGFRVFIPLLLLSFAGYMDWIPLSENWQWAGSLTAILVLTAASIFELIAYFIPYVDNALDTISIPLATVAGTLAMVTVVGDLDPLYSWTLAIIAGGGTAAAIATTTSAARAASTTMTAGVGNPVISALEGLFSTVLSIVSLLAPFVAVILVILTFFGIRKLYRKMFKRSSLSRKRNNPAVEEQS</sequence>
<evidence type="ECO:0000256" key="1">
    <source>
        <dbReference type="SAM" id="Phobius"/>
    </source>
</evidence>
<accession>W8VXX0</accession>
<dbReference type="KEGG" id="nmf:NMS_2653"/>
<dbReference type="Pfam" id="PF13548">
    <property type="entry name" value="DUF4126"/>
    <property type="match status" value="1"/>
</dbReference>
<feature type="transmembrane region" description="Helical" evidence="1">
    <location>
        <begin position="7"/>
        <end position="27"/>
    </location>
</feature>
<feature type="transmembrane region" description="Helical" evidence="1">
    <location>
        <begin position="33"/>
        <end position="58"/>
    </location>
</feature>
<dbReference type="Proteomes" id="UP000031760">
    <property type="component" value="Chromosome"/>
</dbReference>
<organism evidence="3 4">
    <name type="scientific">Nonlabens marinus S1-08</name>
    <dbReference type="NCBI Taxonomy" id="1454201"/>
    <lineage>
        <taxon>Bacteria</taxon>
        <taxon>Pseudomonadati</taxon>
        <taxon>Bacteroidota</taxon>
        <taxon>Flavobacteriia</taxon>
        <taxon>Flavobacteriales</taxon>
        <taxon>Flavobacteriaceae</taxon>
        <taxon>Nonlabens</taxon>
    </lineage>
</organism>
<dbReference type="HOGENOM" id="CLU_086377_1_1_10"/>
<feature type="transmembrane region" description="Helical" evidence="1">
    <location>
        <begin position="144"/>
        <end position="164"/>
    </location>
</feature>
<gene>
    <name evidence="3" type="ORF">NMS_2653</name>
</gene>
<feature type="transmembrane region" description="Helical" evidence="1">
    <location>
        <begin position="65"/>
        <end position="85"/>
    </location>
</feature>
<proteinExistence type="predicted"/>
<dbReference type="STRING" id="1454201.NMS_2653"/>
<evidence type="ECO:0000313" key="3">
    <source>
        <dbReference type="EMBL" id="BAO56662.1"/>
    </source>
</evidence>
<name>W8VXX0_9FLAO</name>
<keyword evidence="4" id="KW-1185">Reference proteome</keyword>